<evidence type="ECO:0000313" key="3">
    <source>
        <dbReference type="EMBL" id="CAK9102573.1"/>
    </source>
</evidence>
<comment type="caution">
    <text evidence="2">The sequence shown here is derived from an EMBL/GenBank/DDBJ whole genome shotgun (WGS) entry which is preliminary data.</text>
</comment>
<sequence>MARPFGGGGWLFALWPLTVTAHVGETLATSPCARLRQQLGDDVLHSLLSLDLPSFDLPSLSVSLLGLLSKELTEEFLHLAEVSQDLLRSSCTGAPSPPSLSAVAGPLITRVADLERLEQSQSLAEGLGDFSGIEELFHQAMAHPRLPEESTEVFHLLLRGSELLSQQLAQLKDALQASLQRALVLEPGPELRAQLRRLLPQWALHRLGPGVPSTPVRRPHALCREDLGHLSSTAESFRDAAGRSPPGTRSARAWLRRVERAGGRLARQVVSAACATF</sequence>
<reference evidence="2 4" key="1">
    <citation type="submission" date="2024-02" db="EMBL/GenBank/DDBJ databases">
        <authorList>
            <person name="Chen Y."/>
            <person name="Shah S."/>
            <person name="Dougan E. K."/>
            <person name="Thang M."/>
            <person name="Chan C."/>
        </authorList>
    </citation>
    <scope>NUCLEOTIDE SEQUENCE [LARGE SCALE GENOMIC DNA]</scope>
</reference>
<keyword evidence="1" id="KW-0732">Signal</keyword>
<evidence type="ECO:0000313" key="4">
    <source>
        <dbReference type="Proteomes" id="UP001642484"/>
    </source>
</evidence>
<protein>
    <submittedName>
        <fullName evidence="2">Uncharacterized protein</fullName>
    </submittedName>
</protein>
<evidence type="ECO:0000313" key="2">
    <source>
        <dbReference type="EMBL" id="CAK9102517.1"/>
    </source>
</evidence>
<feature type="chain" id="PRO_5045029556" evidence="1">
    <location>
        <begin position="29"/>
        <end position="277"/>
    </location>
</feature>
<accession>A0ABP0RTG9</accession>
<keyword evidence="4" id="KW-1185">Reference proteome</keyword>
<dbReference type="EMBL" id="CAXAMN010026362">
    <property type="protein sequence ID" value="CAK9102517.1"/>
    <property type="molecule type" value="Genomic_DNA"/>
</dbReference>
<proteinExistence type="predicted"/>
<name>A0ABP0RTG9_9DINO</name>
<dbReference type="Proteomes" id="UP001642484">
    <property type="component" value="Unassembled WGS sequence"/>
</dbReference>
<feature type="signal peptide" evidence="1">
    <location>
        <begin position="1"/>
        <end position="28"/>
    </location>
</feature>
<evidence type="ECO:0000256" key="1">
    <source>
        <dbReference type="SAM" id="SignalP"/>
    </source>
</evidence>
<gene>
    <name evidence="2" type="ORF">CCMP2556_LOCUS48236</name>
    <name evidence="3" type="ORF">CCMP2556_LOCUS48259</name>
</gene>
<organism evidence="2 4">
    <name type="scientific">Durusdinium trenchii</name>
    <dbReference type="NCBI Taxonomy" id="1381693"/>
    <lineage>
        <taxon>Eukaryota</taxon>
        <taxon>Sar</taxon>
        <taxon>Alveolata</taxon>
        <taxon>Dinophyceae</taxon>
        <taxon>Suessiales</taxon>
        <taxon>Symbiodiniaceae</taxon>
        <taxon>Durusdinium</taxon>
    </lineage>
</organism>
<dbReference type="EMBL" id="CAXAMN010026373">
    <property type="protein sequence ID" value="CAK9102573.1"/>
    <property type="molecule type" value="Genomic_DNA"/>
</dbReference>